<dbReference type="Proteomes" id="UP000272464">
    <property type="component" value="Unassembled WGS sequence"/>
</dbReference>
<evidence type="ECO:0000313" key="10">
    <source>
        <dbReference type="Proteomes" id="UP000272464"/>
    </source>
</evidence>
<dbReference type="OrthoDB" id="21828at2"/>
<feature type="transmembrane region" description="Helical" evidence="8">
    <location>
        <begin position="32"/>
        <end position="50"/>
    </location>
</feature>
<accession>A0A3S1DA97</accession>
<keyword evidence="3" id="KW-1003">Cell membrane</keyword>
<proteinExistence type="inferred from homology"/>
<evidence type="ECO:0000256" key="7">
    <source>
        <dbReference type="RuleBase" id="RU003942"/>
    </source>
</evidence>
<dbReference type="PANTHER" id="PTHR30561:SF1">
    <property type="entry name" value="MULTIDRUG TRANSPORTER EMRE"/>
    <property type="match status" value="1"/>
</dbReference>
<dbReference type="FunFam" id="1.10.3730.20:FF:000001">
    <property type="entry name" value="Quaternary ammonium compound resistance transporter SugE"/>
    <property type="match status" value="1"/>
</dbReference>
<keyword evidence="6 8" id="KW-0472">Membrane</keyword>
<comment type="subcellular location">
    <subcellularLocation>
        <location evidence="1 7">Cell membrane</location>
        <topology evidence="1 7">Multi-pass membrane protein</topology>
    </subcellularLocation>
</comment>
<evidence type="ECO:0000256" key="4">
    <source>
        <dbReference type="ARBA" id="ARBA00022692"/>
    </source>
</evidence>
<reference evidence="9 10" key="1">
    <citation type="submission" date="2018-12" db="EMBL/GenBank/DDBJ databases">
        <authorList>
            <person name="Sun L."/>
            <person name="Chen Z."/>
        </authorList>
    </citation>
    <scope>NUCLEOTIDE SEQUENCE [LARGE SCALE GENOMIC DNA]</scope>
    <source>
        <strain evidence="9 10">3-5-3</strain>
    </source>
</reference>
<dbReference type="GO" id="GO:0005886">
    <property type="term" value="C:plasma membrane"/>
    <property type="evidence" value="ECO:0007669"/>
    <property type="project" value="UniProtKB-SubCell"/>
</dbReference>
<dbReference type="Pfam" id="PF00893">
    <property type="entry name" value="Multi_Drug_Res"/>
    <property type="match status" value="1"/>
</dbReference>
<dbReference type="InterPro" id="IPR037185">
    <property type="entry name" value="EmrE-like"/>
</dbReference>
<dbReference type="PANTHER" id="PTHR30561">
    <property type="entry name" value="SMR FAMILY PROTON-DEPENDENT DRUG EFFLUX TRANSPORTER SUGE"/>
    <property type="match status" value="1"/>
</dbReference>
<evidence type="ECO:0000256" key="6">
    <source>
        <dbReference type="ARBA" id="ARBA00023136"/>
    </source>
</evidence>
<dbReference type="EMBL" id="RZNX01000003">
    <property type="protein sequence ID" value="RUT31983.1"/>
    <property type="molecule type" value="Genomic_DNA"/>
</dbReference>
<keyword evidence="4 7" id="KW-0812">Transmembrane</keyword>
<dbReference type="GO" id="GO:0022857">
    <property type="term" value="F:transmembrane transporter activity"/>
    <property type="evidence" value="ECO:0007669"/>
    <property type="project" value="InterPro"/>
</dbReference>
<evidence type="ECO:0000256" key="3">
    <source>
        <dbReference type="ARBA" id="ARBA00022475"/>
    </source>
</evidence>
<feature type="transmembrane region" description="Helical" evidence="8">
    <location>
        <begin position="57"/>
        <end position="78"/>
    </location>
</feature>
<keyword evidence="2" id="KW-0813">Transport</keyword>
<dbReference type="Gene3D" id="1.10.3730.20">
    <property type="match status" value="1"/>
</dbReference>
<evidence type="ECO:0000256" key="8">
    <source>
        <dbReference type="SAM" id="Phobius"/>
    </source>
</evidence>
<gene>
    <name evidence="9" type="ORF">EJP77_10085</name>
</gene>
<dbReference type="AlphaFoldDB" id="A0A3S1DA97"/>
<dbReference type="InterPro" id="IPR000390">
    <property type="entry name" value="Small_drug/metabolite_transptr"/>
</dbReference>
<dbReference type="RefSeq" id="WP_127199362.1">
    <property type="nucleotide sequence ID" value="NZ_RZNX01000003.1"/>
</dbReference>
<evidence type="ECO:0000256" key="5">
    <source>
        <dbReference type="ARBA" id="ARBA00022989"/>
    </source>
</evidence>
<sequence length="118" mass="13042">MHWIYLLLAILFEVAGTISMKLSAGFTKWQPSLLLVVCYICSLIFLTLTLKTIQVSVAYAIWSGMGIVMITLIGFLFFAENINLSKAISIILILIGVITLNLTAERPHHDSSVSQANK</sequence>
<evidence type="ECO:0000256" key="1">
    <source>
        <dbReference type="ARBA" id="ARBA00004651"/>
    </source>
</evidence>
<evidence type="ECO:0000256" key="2">
    <source>
        <dbReference type="ARBA" id="ARBA00022448"/>
    </source>
</evidence>
<keyword evidence="5 8" id="KW-1133">Transmembrane helix</keyword>
<protein>
    <submittedName>
        <fullName evidence="9">Multidrug efflux SMR transporter</fullName>
    </submittedName>
</protein>
<comment type="similarity">
    <text evidence="7">Belongs to the drug/metabolite transporter (DMT) superfamily. Small multidrug resistance (SMR) (TC 2.A.7.1) family.</text>
</comment>
<organism evidence="9 10">
    <name type="scientific">Paenibacillus zeisoli</name>
    <dbReference type="NCBI Taxonomy" id="2496267"/>
    <lineage>
        <taxon>Bacteria</taxon>
        <taxon>Bacillati</taxon>
        <taxon>Bacillota</taxon>
        <taxon>Bacilli</taxon>
        <taxon>Bacillales</taxon>
        <taxon>Paenibacillaceae</taxon>
        <taxon>Paenibacillus</taxon>
    </lineage>
</organism>
<evidence type="ECO:0000313" key="9">
    <source>
        <dbReference type="EMBL" id="RUT31983.1"/>
    </source>
</evidence>
<dbReference type="InterPro" id="IPR045324">
    <property type="entry name" value="Small_multidrug_res"/>
</dbReference>
<name>A0A3S1DA97_9BACL</name>
<keyword evidence="10" id="KW-1185">Reference proteome</keyword>
<dbReference type="SUPFAM" id="SSF103481">
    <property type="entry name" value="Multidrug resistance efflux transporter EmrE"/>
    <property type="match status" value="1"/>
</dbReference>
<comment type="caution">
    <text evidence="9">The sequence shown here is derived from an EMBL/GenBank/DDBJ whole genome shotgun (WGS) entry which is preliminary data.</text>
</comment>
<feature type="transmembrane region" description="Helical" evidence="8">
    <location>
        <begin position="84"/>
        <end position="104"/>
    </location>
</feature>